<dbReference type="InterPro" id="IPR036390">
    <property type="entry name" value="WH_DNA-bd_sf"/>
</dbReference>
<evidence type="ECO:0000313" key="5">
    <source>
        <dbReference type="Proteomes" id="UP000027600"/>
    </source>
</evidence>
<dbReference type="Gene3D" id="1.10.10.10">
    <property type="entry name" value="Winged helix-like DNA-binding domain superfamily/Winged helix DNA-binding domain"/>
    <property type="match status" value="2"/>
</dbReference>
<dbReference type="AlphaFoldDB" id="A0AAW5KJR1"/>
<dbReference type="EMBL" id="HF545616">
    <property type="protein sequence ID" value="CCO05575.1"/>
    <property type="molecule type" value="Genomic_DNA"/>
</dbReference>
<dbReference type="Proteomes" id="UP001206236">
    <property type="component" value="Unassembled WGS sequence"/>
</dbReference>
<dbReference type="EMBL" id="JANGCN010000004">
    <property type="protein sequence ID" value="MCQ5152184.1"/>
    <property type="molecule type" value="Genomic_DNA"/>
</dbReference>
<evidence type="ECO:0000313" key="3">
    <source>
        <dbReference type="EMBL" id="CCO05575.1"/>
    </source>
</evidence>
<organism evidence="4 6">
    <name type="scientific">Ruminococcus bicirculans</name>
    <name type="common">ex Wegman et al. 2014</name>
    <dbReference type="NCBI Taxonomy" id="1160721"/>
    <lineage>
        <taxon>Bacteria</taxon>
        <taxon>Bacillati</taxon>
        <taxon>Bacillota</taxon>
        <taxon>Clostridia</taxon>
        <taxon>Eubacteriales</taxon>
        <taxon>Oscillospiraceae</taxon>
        <taxon>Ruminococcus</taxon>
    </lineage>
</organism>
<dbReference type="InterPro" id="IPR000525">
    <property type="entry name" value="Initiator_Rep_WH1"/>
</dbReference>
<dbReference type="InterPro" id="IPR036388">
    <property type="entry name" value="WH-like_DNA-bd_sf"/>
</dbReference>
<dbReference type="KEGG" id="rus:RBI_I01877"/>
<dbReference type="SUPFAM" id="SSF46785">
    <property type="entry name" value="Winged helix' DNA-binding domain"/>
    <property type="match status" value="2"/>
</dbReference>
<reference evidence="3 5" key="1">
    <citation type="journal article" date="2014" name="Int. J. Syst. Evol. Microbiol.">
        <title>Complete genome of a new Firmicutes species belonging to the dominant human colonic microbiota ('Ruminococcus bicirculans') reveals two chromosomes and a selective capacity to utilize plant glucans.</title>
        <authorList>
            <consortium name="NISC Comparative Sequencing Program"/>
            <person name="Wegmann U."/>
            <person name="Louis P."/>
            <person name="Goesmann A."/>
            <person name="Henrissat B."/>
            <person name="Duncan S.H."/>
            <person name="Flint H.J."/>
        </authorList>
    </citation>
    <scope>NUCLEOTIDE SEQUENCE [LARGE SCALE GENOMIC DNA]</scope>
    <source>
        <strain evidence="3 5">80/3</strain>
    </source>
</reference>
<accession>A0AAW5KJR1</accession>
<dbReference type="GO" id="GO:0003887">
    <property type="term" value="F:DNA-directed DNA polymerase activity"/>
    <property type="evidence" value="ECO:0007669"/>
    <property type="project" value="InterPro"/>
</dbReference>
<comment type="similarity">
    <text evidence="1">Belongs to the initiator RepB protein family.</text>
</comment>
<name>A0AAW5KJR1_9FIRM</name>
<dbReference type="Pfam" id="PF01051">
    <property type="entry name" value="Rep3_N"/>
    <property type="match status" value="1"/>
</dbReference>
<gene>
    <name evidence="3" type="primary">repB</name>
    <name evidence="4" type="ORF">NE632_02600</name>
    <name evidence="3" type="ORF">RBI_I01877</name>
</gene>
<feature type="domain" description="Initiator Rep protein WH1" evidence="2">
    <location>
        <begin position="12"/>
        <end position="157"/>
    </location>
</feature>
<sequence length="270" mass="31088">MGNALVLNKDFKIVMSNSMVKGKQDVLTLWQHKIFRLLISQIKPSDKGLETYTCKITDLAKYLGMKPKSMYGDINELTDKLMQAFIKINTGGIGNRESWLKINLISSCSCNNGILTIRLNDDVKPFVLQQKGFYTQYEIGSILNFKSVYAIRLYEILLSDFKASFFSRNRHKFEYSIEQLRQLMGCEDKLLKFSQFKEKCIGKAIFEINNSDTSEFTLTAKYNKNGRAVEGVSFILLGRSECFLPCDDYYNIIKTSIEWNESWDEPDAPI</sequence>
<proteinExistence type="inferred from homology"/>
<dbReference type="RefSeq" id="WP_038672589.1">
    <property type="nucleotide sequence ID" value="NZ_HF545616.1"/>
</dbReference>
<dbReference type="GO" id="GO:0006270">
    <property type="term" value="P:DNA replication initiation"/>
    <property type="evidence" value="ECO:0007669"/>
    <property type="project" value="InterPro"/>
</dbReference>
<dbReference type="Pfam" id="PF21205">
    <property type="entry name" value="Rep3_C"/>
    <property type="match status" value="1"/>
</dbReference>
<dbReference type="Proteomes" id="UP000027600">
    <property type="component" value="Chromosome I"/>
</dbReference>
<evidence type="ECO:0000256" key="1">
    <source>
        <dbReference type="ARBA" id="ARBA00038283"/>
    </source>
</evidence>
<keyword evidence="5" id="KW-1185">Reference proteome</keyword>
<evidence type="ECO:0000313" key="4">
    <source>
        <dbReference type="EMBL" id="MCQ5152184.1"/>
    </source>
</evidence>
<evidence type="ECO:0000259" key="2">
    <source>
        <dbReference type="Pfam" id="PF01051"/>
    </source>
</evidence>
<protein>
    <submittedName>
        <fullName evidence="3 4">Replication initiation protein</fullName>
    </submittedName>
</protein>
<evidence type="ECO:0000313" key="6">
    <source>
        <dbReference type="Proteomes" id="UP001206236"/>
    </source>
</evidence>
<reference evidence="4" key="2">
    <citation type="submission" date="2022-06" db="EMBL/GenBank/DDBJ databases">
        <title>Isolation of gut microbiota from human fecal samples.</title>
        <authorList>
            <person name="Pamer E.G."/>
            <person name="Barat B."/>
            <person name="Waligurski E."/>
            <person name="Medina S."/>
            <person name="Paddock L."/>
            <person name="Mostad J."/>
        </authorList>
    </citation>
    <scope>NUCLEOTIDE SEQUENCE</scope>
    <source>
        <strain evidence="4">DFI.5.57</strain>
    </source>
</reference>